<organism evidence="2 3">
    <name type="scientific">Neotoma lepida</name>
    <name type="common">Desert woodrat</name>
    <dbReference type="NCBI Taxonomy" id="56216"/>
    <lineage>
        <taxon>Eukaryota</taxon>
        <taxon>Metazoa</taxon>
        <taxon>Chordata</taxon>
        <taxon>Craniata</taxon>
        <taxon>Vertebrata</taxon>
        <taxon>Euteleostomi</taxon>
        <taxon>Mammalia</taxon>
        <taxon>Eutheria</taxon>
        <taxon>Euarchontoglires</taxon>
        <taxon>Glires</taxon>
        <taxon>Rodentia</taxon>
        <taxon>Myomorpha</taxon>
        <taxon>Muroidea</taxon>
        <taxon>Cricetidae</taxon>
        <taxon>Neotominae</taxon>
        <taxon>Neotoma</taxon>
    </lineage>
</organism>
<dbReference type="EMBL" id="LZPO01108064">
    <property type="protein sequence ID" value="OBS59493.1"/>
    <property type="molecule type" value="Genomic_DNA"/>
</dbReference>
<comment type="caution">
    <text evidence="2">The sequence shown here is derived from an EMBL/GenBank/DDBJ whole genome shotgun (WGS) entry which is preliminary data.</text>
</comment>
<protein>
    <submittedName>
        <fullName evidence="2">Uncharacterized protein</fullName>
    </submittedName>
</protein>
<sequence>MEEAQTELLETLDKEGPILENEVSVLGLLWVKKRRVLDAEIYQKAQERCWEENDKQQLGLNIKPHRQPHVEDVESDKMVTQRRKQQRQKQWLQNDPSSSSRYPVSKVLRKPDKRRLDWPPTLAT</sequence>
<feature type="region of interest" description="Disordered" evidence="1">
    <location>
        <begin position="53"/>
        <end position="124"/>
    </location>
</feature>
<feature type="compositionally biased region" description="Polar residues" evidence="1">
    <location>
        <begin position="91"/>
        <end position="102"/>
    </location>
</feature>
<name>A0A1A6FZY1_NEOLE</name>
<evidence type="ECO:0000313" key="2">
    <source>
        <dbReference type="EMBL" id="OBS59493.1"/>
    </source>
</evidence>
<reference evidence="2 3" key="1">
    <citation type="submission" date="2016-06" db="EMBL/GenBank/DDBJ databases">
        <title>The Draft Genome Sequence and Annotation of the Desert Woodrat Neotoma lepida.</title>
        <authorList>
            <person name="Campbell M."/>
            <person name="Oakeson K.F."/>
            <person name="Yandell M."/>
            <person name="Halpert J.R."/>
            <person name="Dearing D."/>
        </authorList>
    </citation>
    <scope>NUCLEOTIDE SEQUENCE [LARGE SCALE GENOMIC DNA]</scope>
    <source>
        <strain evidence="2">417</strain>
        <tissue evidence="2">Liver</tissue>
    </source>
</reference>
<proteinExistence type="predicted"/>
<evidence type="ECO:0000256" key="1">
    <source>
        <dbReference type="SAM" id="MobiDB-lite"/>
    </source>
</evidence>
<dbReference type="AlphaFoldDB" id="A0A1A6FZY1"/>
<feature type="compositionally biased region" description="Basic and acidic residues" evidence="1">
    <location>
        <begin position="68"/>
        <end position="79"/>
    </location>
</feature>
<keyword evidence="3" id="KW-1185">Reference proteome</keyword>
<dbReference type="Proteomes" id="UP000092124">
    <property type="component" value="Unassembled WGS sequence"/>
</dbReference>
<evidence type="ECO:0000313" key="3">
    <source>
        <dbReference type="Proteomes" id="UP000092124"/>
    </source>
</evidence>
<gene>
    <name evidence="2" type="ORF">A6R68_09386</name>
</gene>
<accession>A0A1A6FZY1</accession>